<reference evidence="2 3" key="1">
    <citation type="submission" date="2023-10" db="EMBL/GenBank/DDBJ databases">
        <title>Genomes of two closely related lineages of the louse Polyplax serrata with different host specificities.</title>
        <authorList>
            <person name="Martinu J."/>
            <person name="Tarabai H."/>
            <person name="Stefka J."/>
            <person name="Hypsa V."/>
        </authorList>
    </citation>
    <scope>NUCLEOTIDE SEQUENCE [LARGE SCALE GENOMIC DNA]</scope>
    <source>
        <strain evidence="2">HR10_N</strain>
    </source>
</reference>
<feature type="chain" id="PRO_5042855306" evidence="1">
    <location>
        <begin position="27"/>
        <end position="90"/>
    </location>
</feature>
<sequence>MRRVSIIKYCSLAFYILLLLAEITSSSPCYSNYENSEEVDNTKGQEYQIKNRSLGKLNLGNLNNEHLRQKQCTSVNKIGKYVLCVIGVHN</sequence>
<evidence type="ECO:0000313" key="3">
    <source>
        <dbReference type="Proteomes" id="UP001372834"/>
    </source>
</evidence>
<comment type="caution">
    <text evidence="2">The sequence shown here is derived from an EMBL/GenBank/DDBJ whole genome shotgun (WGS) entry which is preliminary data.</text>
</comment>
<evidence type="ECO:0000313" key="2">
    <source>
        <dbReference type="EMBL" id="KAK6644438.1"/>
    </source>
</evidence>
<dbReference type="AlphaFoldDB" id="A0AAN8XNH4"/>
<keyword evidence="1" id="KW-0732">Signal</keyword>
<dbReference type="EMBL" id="JAWJWE010000001">
    <property type="protein sequence ID" value="KAK6644438.1"/>
    <property type="molecule type" value="Genomic_DNA"/>
</dbReference>
<protein>
    <submittedName>
        <fullName evidence="2">Uncharacterized protein</fullName>
    </submittedName>
</protein>
<proteinExistence type="predicted"/>
<name>A0AAN8XNH4_POLSC</name>
<organism evidence="2 3">
    <name type="scientific">Polyplax serrata</name>
    <name type="common">Common mouse louse</name>
    <dbReference type="NCBI Taxonomy" id="468196"/>
    <lineage>
        <taxon>Eukaryota</taxon>
        <taxon>Metazoa</taxon>
        <taxon>Ecdysozoa</taxon>
        <taxon>Arthropoda</taxon>
        <taxon>Hexapoda</taxon>
        <taxon>Insecta</taxon>
        <taxon>Pterygota</taxon>
        <taxon>Neoptera</taxon>
        <taxon>Paraneoptera</taxon>
        <taxon>Psocodea</taxon>
        <taxon>Troctomorpha</taxon>
        <taxon>Phthiraptera</taxon>
        <taxon>Anoplura</taxon>
        <taxon>Polyplacidae</taxon>
        <taxon>Polyplax</taxon>
    </lineage>
</organism>
<evidence type="ECO:0000256" key="1">
    <source>
        <dbReference type="SAM" id="SignalP"/>
    </source>
</evidence>
<accession>A0AAN8XNH4</accession>
<dbReference type="Proteomes" id="UP001372834">
    <property type="component" value="Unassembled WGS sequence"/>
</dbReference>
<feature type="signal peptide" evidence="1">
    <location>
        <begin position="1"/>
        <end position="26"/>
    </location>
</feature>
<gene>
    <name evidence="2" type="ORF">RUM43_000705</name>
</gene>